<dbReference type="Proteomes" id="UP001139336">
    <property type="component" value="Unassembled WGS sequence"/>
</dbReference>
<dbReference type="SUPFAM" id="SSF53850">
    <property type="entry name" value="Periplasmic binding protein-like II"/>
    <property type="match status" value="1"/>
</dbReference>
<reference evidence="3" key="1">
    <citation type="submission" date="2022-01" db="EMBL/GenBank/DDBJ databases">
        <title>Corynebacterium sp. nov isolated from isolated from the feces of the greater white-fronted geese (Anser albifrons) at Poyang Lake, PR China.</title>
        <authorList>
            <person name="Liu Q."/>
        </authorList>
    </citation>
    <scope>NUCLEOTIDE SEQUENCE</scope>
    <source>
        <strain evidence="3">JCM 32435</strain>
    </source>
</reference>
<dbReference type="GO" id="GO:1904680">
    <property type="term" value="F:peptide transmembrane transporter activity"/>
    <property type="evidence" value="ECO:0007669"/>
    <property type="project" value="TreeGrafter"/>
</dbReference>
<evidence type="ECO:0000313" key="3">
    <source>
        <dbReference type="EMBL" id="MCF4006427.1"/>
    </source>
</evidence>
<dbReference type="PANTHER" id="PTHR30290:SF65">
    <property type="entry name" value="MONOACYL PHOSPHATIDYLINOSITOL TETRAMANNOSIDE-BINDING PROTEIN LPQW-RELATED"/>
    <property type="match status" value="1"/>
</dbReference>
<dbReference type="PROSITE" id="PS51257">
    <property type="entry name" value="PROKAR_LIPOPROTEIN"/>
    <property type="match status" value="1"/>
</dbReference>
<dbReference type="Gene3D" id="3.40.190.10">
    <property type="entry name" value="Periplasmic binding protein-like II"/>
    <property type="match status" value="1"/>
</dbReference>
<dbReference type="EMBL" id="JAKGSI010000002">
    <property type="protein sequence ID" value="MCF4006427.1"/>
    <property type="molecule type" value="Genomic_DNA"/>
</dbReference>
<dbReference type="CDD" id="cd08501">
    <property type="entry name" value="PBP2_Lpqw"/>
    <property type="match status" value="1"/>
</dbReference>
<name>A0A9X1U762_9CORY</name>
<dbReference type="Gene3D" id="3.10.105.10">
    <property type="entry name" value="Dipeptide-binding Protein, Domain 3"/>
    <property type="match status" value="1"/>
</dbReference>
<keyword evidence="1" id="KW-0732">Signal</keyword>
<dbReference type="PIRSF" id="PIRSF002741">
    <property type="entry name" value="MppA"/>
    <property type="match status" value="1"/>
</dbReference>
<dbReference type="AlphaFoldDB" id="A0A9X1U762"/>
<dbReference type="GO" id="GO:0042597">
    <property type="term" value="C:periplasmic space"/>
    <property type="evidence" value="ECO:0007669"/>
    <property type="project" value="UniProtKB-ARBA"/>
</dbReference>
<protein>
    <submittedName>
        <fullName evidence="3">ABC transporter family substrate-binding protein</fullName>
    </submittedName>
</protein>
<dbReference type="PANTHER" id="PTHR30290">
    <property type="entry name" value="PERIPLASMIC BINDING COMPONENT OF ABC TRANSPORTER"/>
    <property type="match status" value="1"/>
</dbReference>
<sequence length="557" mass="61952">MKKPWKASALALLSVVGLTLSACGGGSEANNEAITSNQVADYAPTPRDQIKDGGELTVPIAEVPEQENPFHADMTTNTGDIWSLYNPELATFTPEGEFAPNEDYLAKVEDKEENNKTIVTYTFRDEAQFNDGTPMDWKSIENTWRFSNGEMPGIVPHSTDGYKLIESVTKGETDKQAVVTFKQVYPWWMGLFNIVLPPQVKTAEDFNNGFLNKVHPEWGAGPFKLENIDFHTGTVTVVRNDKWWGDPAKLERITYRQMEDTASMNAFRAGEVDATGVGNKDRFENAKKMGDQAEIRIGKAPKNALLTLNAQAGPLKDDKVREAVLTGIDRKQIAEIRFNGLNYSEESPGSFLLFDSQEGYEDNFGKIVSFDAEKAKSILEEAGWKEGQDGIREKNGQTLQLSYTLFGDDPLTKAMATAIQQMLRGIGIDLSIRERPSSEFSDVMQHREFDILLMAFQSGDPYGVAYFDQIYNSESELNKSGTGSAEFDKKIVDLTKIHDPKEQIAKGNELEQEAFSFHGIMPLFNGPAIIAVKPGLVNYGPKMFGTVKIQDIGWKAE</sequence>
<dbReference type="InterPro" id="IPR039424">
    <property type="entry name" value="SBP_5"/>
</dbReference>
<dbReference type="InterPro" id="IPR030678">
    <property type="entry name" value="Peptide/Ni-bd"/>
</dbReference>
<dbReference type="Pfam" id="PF00496">
    <property type="entry name" value="SBP_bac_5"/>
    <property type="match status" value="1"/>
</dbReference>
<evidence type="ECO:0000259" key="2">
    <source>
        <dbReference type="Pfam" id="PF00496"/>
    </source>
</evidence>
<dbReference type="RefSeq" id="WP_236118230.1">
    <property type="nucleotide sequence ID" value="NZ_JAKGSI010000002.1"/>
</dbReference>
<dbReference type="GO" id="GO:0043190">
    <property type="term" value="C:ATP-binding cassette (ABC) transporter complex"/>
    <property type="evidence" value="ECO:0007669"/>
    <property type="project" value="InterPro"/>
</dbReference>
<organism evidence="3 4">
    <name type="scientific">Corynebacterium uropygiale</name>
    <dbReference type="NCBI Taxonomy" id="1775911"/>
    <lineage>
        <taxon>Bacteria</taxon>
        <taxon>Bacillati</taxon>
        <taxon>Actinomycetota</taxon>
        <taxon>Actinomycetes</taxon>
        <taxon>Mycobacteriales</taxon>
        <taxon>Corynebacteriaceae</taxon>
        <taxon>Corynebacterium</taxon>
    </lineage>
</organism>
<feature type="domain" description="Solute-binding protein family 5" evidence="2">
    <location>
        <begin position="108"/>
        <end position="474"/>
    </location>
</feature>
<evidence type="ECO:0000256" key="1">
    <source>
        <dbReference type="SAM" id="SignalP"/>
    </source>
</evidence>
<evidence type="ECO:0000313" key="4">
    <source>
        <dbReference type="Proteomes" id="UP001139336"/>
    </source>
</evidence>
<feature type="signal peptide" evidence="1">
    <location>
        <begin position="1"/>
        <end position="22"/>
    </location>
</feature>
<dbReference type="InterPro" id="IPR000914">
    <property type="entry name" value="SBP_5_dom"/>
</dbReference>
<gene>
    <name evidence="3" type="ORF">L1O03_04420</name>
</gene>
<feature type="chain" id="PRO_5040974416" evidence="1">
    <location>
        <begin position="23"/>
        <end position="557"/>
    </location>
</feature>
<accession>A0A9X1U762</accession>
<dbReference type="GO" id="GO:0015833">
    <property type="term" value="P:peptide transport"/>
    <property type="evidence" value="ECO:0007669"/>
    <property type="project" value="TreeGrafter"/>
</dbReference>
<dbReference type="Gene3D" id="3.90.76.10">
    <property type="entry name" value="Dipeptide-binding Protein, Domain 1"/>
    <property type="match status" value="1"/>
</dbReference>
<keyword evidence="4" id="KW-1185">Reference proteome</keyword>
<comment type="caution">
    <text evidence="3">The sequence shown here is derived from an EMBL/GenBank/DDBJ whole genome shotgun (WGS) entry which is preliminary data.</text>
</comment>
<proteinExistence type="predicted"/>